<evidence type="ECO:0000313" key="2">
    <source>
        <dbReference type="EMBL" id="SMC67364.1"/>
    </source>
</evidence>
<keyword evidence="1" id="KW-0472">Membrane</keyword>
<feature type="transmembrane region" description="Helical" evidence="1">
    <location>
        <begin position="47"/>
        <end position="66"/>
    </location>
</feature>
<feature type="transmembrane region" description="Helical" evidence="1">
    <location>
        <begin position="132"/>
        <end position="151"/>
    </location>
</feature>
<keyword evidence="1" id="KW-0812">Transmembrane</keyword>
<dbReference type="EMBL" id="FWXT01000001">
    <property type="protein sequence ID" value="SMC67364.1"/>
    <property type="molecule type" value="Genomic_DNA"/>
</dbReference>
<evidence type="ECO:0000256" key="1">
    <source>
        <dbReference type="SAM" id="Phobius"/>
    </source>
</evidence>
<sequence length="209" mass="24094">MNLDELKTAWQEYDSRLAATEEINQKVIASMIRERSVSRVARIRRRYTEMLCLFLFYTVCLSGLFFGNPFDYTSPTQYMPLAALVLCCVLMVIFLFRARMALKEIGLDRQNLQEALVQIIAVYAKYKKSFRYIISMMFYSSILLSLSRIIAKIPESGILEAVFSILIFSALIGFSYYYAGKKTNGWPDLGKEEKGLYADLEELKELSVQ</sequence>
<evidence type="ECO:0000313" key="3">
    <source>
        <dbReference type="Proteomes" id="UP000192756"/>
    </source>
</evidence>
<protein>
    <submittedName>
        <fullName evidence="2">Uncharacterized protein</fullName>
    </submittedName>
</protein>
<keyword evidence="1" id="KW-1133">Transmembrane helix</keyword>
<dbReference type="STRING" id="151894.SAMN04488524_1865"/>
<dbReference type="RefSeq" id="WP_084238048.1">
    <property type="nucleotide sequence ID" value="NZ_FWXT01000001.1"/>
</dbReference>
<proteinExistence type="predicted"/>
<keyword evidence="3" id="KW-1185">Reference proteome</keyword>
<name>A0A1W2B3D8_9SPHI</name>
<dbReference type="AlphaFoldDB" id="A0A1W2B3D8"/>
<organism evidence="2 3">
    <name type="scientific">Pedobacter africanus</name>
    <dbReference type="NCBI Taxonomy" id="151894"/>
    <lineage>
        <taxon>Bacteria</taxon>
        <taxon>Pseudomonadati</taxon>
        <taxon>Bacteroidota</taxon>
        <taxon>Sphingobacteriia</taxon>
        <taxon>Sphingobacteriales</taxon>
        <taxon>Sphingobacteriaceae</taxon>
        <taxon>Pedobacter</taxon>
    </lineage>
</organism>
<feature type="transmembrane region" description="Helical" evidence="1">
    <location>
        <begin position="78"/>
        <end position="96"/>
    </location>
</feature>
<feature type="transmembrane region" description="Helical" evidence="1">
    <location>
        <begin position="157"/>
        <end position="179"/>
    </location>
</feature>
<accession>A0A1W2B3D8</accession>
<dbReference type="OrthoDB" id="950997at2"/>
<reference evidence="3" key="1">
    <citation type="submission" date="2017-04" db="EMBL/GenBank/DDBJ databases">
        <authorList>
            <person name="Varghese N."/>
            <person name="Submissions S."/>
        </authorList>
    </citation>
    <scope>NUCLEOTIDE SEQUENCE [LARGE SCALE GENOMIC DNA]</scope>
    <source>
        <strain evidence="3">DSM 12126</strain>
    </source>
</reference>
<dbReference type="Proteomes" id="UP000192756">
    <property type="component" value="Unassembled WGS sequence"/>
</dbReference>
<gene>
    <name evidence="2" type="ORF">SAMN04488524_1865</name>
</gene>